<proteinExistence type="inferred from homology"/>
<keyword evidence="12" id="KW-1185">Reference proteome</keyword>
<dbReference type="EMBL" id="VLKE01000001">
    <property type="protein sequence ID" value="TWH68299.1"/>
    <property type="molecule type" value="Genomic_DNA"/>
</dbReference>
<keyword evidence="6 9" id="KW-0812">Transmembrane</keyword>
<sequence length="299" mass="32218">MTTHADAPAGNRNAGRASKGRWFAQVGWRHVVGVLAVAFSLFPILFVLSAALNPLGTLSSTELLPTGASVENFTNLFDKTAFGYWFLNSLLIAGASSFVSILLSALAAYAFSRMRFAGRRIGLLALLLIQMFPQFLAIVAIFLIFTTVTDLWPSLGFNTPWGLFLLYMGGALGVNTWLMKGFFDTLPRELDESATVDGASHAQVFFRIMLPLVAPILAVTALLSFIGTINEFMIANVFLTDTESKTLAVGMWGLVAGERNNNFGMFAAGTLLTAIPTVVVFQLLQRYIVSGLTAGAVKG</sequence>
<dbReference type="AlphaFoldDB" id="A0A562IB87"/>
<feature type="transmembrane region" description="Helical" evidence="9">
    <location>
        <begin position="263"/>
        <end position="284"/>
    </location>
</feature>
<reference evidence="11 12" key="1">
    <citation type="submission" date="2019-07" db="EMBL/GenBank/DDBJ databases">
        <title>R&amp;d 2014.</title>
        <authorList>
            <person name="Klenk H.-P."/>
        </authorList>
    </citation>
    <scope>NUCLEOTIDE SEQUENCE [LARGE SCALE GENOMIC DNA]</scope>
    <source>
        <strain evidence="11 12">DSM 43868</strain>
    </source>
</reference>
<dbReference type="InterPro" id="IPR000515">
    <property type="entry name" value="MetI-like"/>
</dbReference>
<dbReference type="Pfam" id="PF00528">
    <property type="entry name" value="BPD_transp_1"/>
    <property type="match status" value="1"/>
</dbReference>
<dbReference type="GO" id="GO:0042956">
    <property type="term" value="P:maltodextrin transmembrane transport"/>
    <property type="evidence" value="ECO:0007669"/>
    <property type="project" value="TreeGrafter"/>
</dbReference>
<dbReference type="OrthoDB" id="9794684at2"/>
<feature type="transmembrane region" description="Helical" evidence="9">
    <location>
        <begin position="204"/>
        <end position="229"/>
    </location>
</feature>
<dbReference type="CDD" id="cd06261">
    <property type="entry name" value="TM_PBP2"/>
    <property type="match status" value="1"/>
</dbReference>
<comment type="subcellular location">
    <subcellularLocation>
        <location evidence="1 9">Cell membrane</location>
        <topology evidence="1 9">Multi-pass membrane protein</topology>
    </subcellularLocation>
</comment>
<keyword evidence="8 9" id="KW-0472">Membrane</keyword>
<name>A0A562IB87_MICOL</name>
<comment type="caution">
    <text evidence="11">The sequence shown here is derived from an EMBL/GenBank/DDBJ whole genome shotgun (WGS) entry which is preliminary data.</text>
</comment>
<keyword evidence="4" id="KW-1003">Cell membrane</keyword>
<evidence type="ECO:0000256" key="5">
    <source>
        <dbReference type="ARBA" id="ARBA00022597"/>
    </source>
</evidence>
<dbReference type="PANTHER" id="PTHR32243:SF50">
    <property type="entry name" value="MALTOSE_MALTODEXTRIN TRANSPORT SYSTEM PERMEASE PROTEIN MALG"/>
    <property type="match status" value="1"/>
</dbReference>
<dbReference type="GO" id="GO:0005886">
    <property type="term" value="C:plasma membrane"/>
    <property type="evidence" value="ECO:0007669"/>
    <property type="project" value="UniProtKB-SubCell"/>
</dbReference>
<dbReference type="Gene3D" id="1.10.3720.10">
    <property type="entry name" value="MetI-like"/>
    <property type="match status" value="1"/>
</dbReference>
<evidence type="ECO:0000256" key="4">
    <source>
        <dbReference type="ARBA" id="ARBA00022475"/>
    </source>
</evidence>
<feature type="transmembrane region" description="Helical" evidence="9">
    <location>
        <begin position="164"/>
        <end position="183"/>
    </location>
</feature>
<dbReference type="PANTHER" id="PTHR32243">
    <property type="entry name" value="MALTOSE TRANSPORT SYSTEM PERMEASE-RELATED"/>
    <property type="match status" value="1"/>
</dbReference>
<organism evidence="11 12">
    <name type="scientific">Micromonospora olivasterospora</name>
    <dbReference type="NCBI Taxonomy" id="1880"/>
    <lineage>
        <taxon>Bacteria</taxon>
        <taxon>Bacillati</taxon>
        <taxon>Actinomycetota</taxon>
        <taxon>Actinomycetes</taxon>
        <taxon>Micromonosporales</taxon>
        <taxon>Micromonosporaceae</taxon>
        <taxon>Micromonospora</taxon>
    </lineage>
</organism>
<dbReference type="Proteomes" id="UP000319825">
    <property type="component" value="Unassembled WGS sequence"/>
</dbReference>
<evidence type="ECO:0000256" key="8">
    <source>
        <dbReference type="ARBA" id="ARBA00023136"/>
    </source>
</evidence>
<feature type="transmembrane region" description="Helical" evidence="9">
    <location>
        <begin position="85"/>
        <end position="111"/>
    </location>
</feature>
<evidence type="ECO:0000256" key="6">
    <source>
        <dbReference type="ARBA" id="ARBA00022692"/>
    </source>
</evidence>
<evidence type="ECO:0000256" key="1">
    <source>
        <dbReference type="ARBA" id="ARBA00004651"/>
    </source>
</evidence>
<dbReference type="InterPro" id="IPR035906">
    <property type="entry name" value="MetI-like_sf"/>
</dbReference>
<evidence type="ECO:0000256" key="3">
    <source>
        <dbReference type="ARBA" id="ARBA00022448"/>
    </source>
</evidence>
<evidence type="ECO:0000313" key="11">
    <source>
        <dbReference type="EMBL" id="TWH68299.1"/>
    </source>
</evidence>
<evidence type="ECO:0000259" key="10">
    <source>
        <dbReference type="PROSITE" id="PS50928"/>
    </source>
</evidence>
<evidence type="ECO:0000256" key="9">
    <source>
        <dbReference type="RuleBase" id="RU363032"/>
    </source>
</evidence>
<accession>A0A562IB87</accession>
<evidence type="ECO:0000256" key="2">
    <source>
        <dbReference type="ARBA" id="ARBA00009047"/>
    </source>
</evidence>
<feature type="domain" description="ABC transmembrane type-1" evidence="10">
    <location>
        <begin position="86"/>
        <end position="284"/>
    </location>
</feature>
<evidence type="ECO:0000256" key="7">
    <source>
        <dbReference type="ARBA" id="ARBA00022989"/>
    </source>
</evidence>
<dbReference type="GO" id="GO:0015423">
    <property type="term" value="F:ABC-type maltose transporter activity"/>
    <property type="evidence" value="ECO:0007669"/>
    <property type="project" value="TreeGrafter"/>
</dbReference>
<gene>
    <name evidence="11" type="ORF">JD77_03291</name>
</gene>
<feature type="transmembrane region" description="Helical" evidence="9">
    <location>
        <begin position="123"/>
        <end position="144"/>
    </location>
</feature>
<keyword evidence="3 9" id="KW-0813">Transport</keyword>
<dbReference type="SUPFAM" id="SSF161098">
    <property type="entry name" value="MetI-like"/>
    <property type="match status" value="1"/>
</dbReference>
<dbReference type="RefSeq" id="WP_145775138.1">
    <property type="nucleotide sequence ID" value="NZ_BAAATQ010000071.1"/>
</dbReference>
<protein>
    <submittedName>
        <fullName evidence="11">Carbohydrate ABC transporter membrane protein 2, CUT1 family (TC 3.A.1.1.-)</fullName>
    </submittedName>
</protein>
<comment type="similarity">
    <text evidence="2">Belongs to the binding-protein-dependent transport system permease family. MalFG subfamily.</text>
</comment>
<keyword evidence="7 9" id="KW-1133">Transmembrane helix</keyword>
<dbReference type="PROSITE" id="PS50928">
    <property type="entry name" value="ABC_TM1"/>
    <property type="match status" value="1"/>
</dbReference>
<dbReference type="InterPro" id="IPR050901">
    <property type="entry name" value="BP-dep_ABC_trans_perm"/>
</dbReference>
<evidence type="ECO:0000313" key="12">
    <source>
        <dbReference type="Proteomes" id="UP000319825"/>
    </source>
</evidence>
<keyword evidence="5" id="KW-0762">Sugar transport</keyword>
<feature type="transmembrane region" description="Helical" evidence="9">
    <location>
        <begin position="31"/>
        <end position="52"/>
    </location>
</feature>